<dbReference type="KEGG" id="psua:FLK61_35660"/>
<protein>
    <submittedName>
        <fullName evidence="2">GNAT family N-acetyltransferase</fullName>
    </submittedName>
</protein>
<feature type="domain" description="N-acetyltransferase" evidence="1">
    <location>
        <begin position="11"/>
        <end position="170"/>
    </location>
</feature>
<evidence type="ECO:0000313" key="3">
    <source>
        <dbReference type="Proteomes" id="UP000318138"/>
    </source>
</evidence>
<proteinExistence type="predicted"/>
<sequence length="170" mass="19419">MNADKNVPQDLKVRPITMNDYDTVLTWSKDDLFCSANGWDLNRSPEELYSWWLRCVHNEAEDFIRMGIELNESLIGYADVACIEDQTAELGIAVGDSKLWGKGLGYHSAICMMEYASKELGITTFNAETHEANVRSINMLKKIGFKETSRLGSEEYQGKNSRQIQYEYNL</sequence>
<dbReference type="PROSITE" id="PS51186">
    <property type="entry name" value="GNAT"/>
    <property type="match status" value="1"/>
</dbReference>
<dbReference type="PANTHER" id="PTHR43415">
    <property type="entry name" value="SPERMIDINE N(1)-ACETYLTRANSFERASE"/>
    <property type="match status" value="1"/>
</dbReference>
<dbReference type="Pfam" id="PF13302">
    <property type="entry name" value="Acetyltransf_3"/>
    <property type="match status" value="1"/>
</dbReference>
<dbReference type="EMBL" id="CP041372">
    <property type="protein sequence ID" value="QKS72001.1"/>
    <property type="molecule type" value="Genomic_DNA"/>
</dbReference>
<dbReference type="GO" id="GO:0016747">
    <property type="term" value="F:acyltransferase activity, transferring groups other than amino-acyl groups"/>
    <property type="evidence" value="ECO:0007669"/>
    <property type="project" value="InterPro"/>
</dbReference>
<name>A0A859FG52_9BACI</name>
<organism evidence="2 3">
    <name type="scientific">Paenalkalicoccus suaedae</name>
    <dbReference type="NCBI Taxonomy" id="2592382"/>
    <lineage>
        <taxon>Bacteria</taxon>
        <taxon>Bacillati</taxon>
        <taxon>Bacillota</taxon>
        <taxon>Bacilli</taxon>
        <taxon>Bacillales</taxon>
        <taxon>Bacillaceae</taxon>
        <taxon>Paenalkalicoccus</taxon>
    </lineage>
</organism>
<dbReference type="SUPFAM" id="SSF55729">
    <property type="entry name" value="Acyl-CoA N-acyltransferases (Nat)"/>
    <property type="match status" value="1"/>
</dbReference>
<dbReference type="PANTHER" id="PTHR43415:SF3">
    <property type="entry name" value="GNAT-FAMILY ACETYLTRANSFERASE"/>
    <property type="match status" value="1"/>
</dbReference>
<dbReference type="AlphaFoldDB" id="A0A859FG52"/>
<reference evidence="3" key="1">
    <citation type="submission" date="2019-07" db="EMBL/GenBank/DDBJ databases">
        <title>Bacillus alkalisoli sp. nov. isolated from saline soil.</title>
        <authorList>
            <person name="Sun J.-Q."/>
            <person name="Xu L."/>
        </authorList>
    </citation>
    <scope>NUCLEOTIDE SEQUENCE [LARGE SCALE GENOMIC DNA]</scope>
    <source>
        <strain evidence="3">M4U3P1</strain>
    </source>
</reference>
<dbReference type="Gene3D" id="3.40.630.30">
    <property type="match status" value="1"/>
</dbReference>
<gene>
    <name evidence="2" type="ORF">FLK61_35660</name>
</gene>
<evidence type="ECO:0000313" key="2">
    <source>
        <dbReference type="EMBL" id="QKS72001.1"/>
    </source>
</evidence>
<evidence type="ECO:0000259" key="1">
    <source>
        <dbReference type="PROSITE" id="PS51186"/>
    </source>
</evidence>
<dbReference type="InterPro" id="IPR000182">
    <property type="entry name" value="GNAT_dom"/>
</dbReference>
<keyword evidence="2" id="KW-0808">Transferase</keyword>
<dbReference type="RefSeq" id="WP_176009984.1">
    <property type="nucleotide sequence ID" value="NZ_CP041372.2"/>
</dbReference>
<keyword evidence="3" id="KW-1185">Reference proteome</keyword>
<accession>A0A859FG52</accession>
<dbReference type="InterPro" id="IPR016181">
    <property type="entry name" value="Acyl_CoA_acyltransferase"/>
</dbReference>
<dbReference type="Proteomes" id="UP000318138">
    <property type="component" value="Chromosome"/>
</dbReference>